<feature type="compositionally biased region" description="Low complexity" evidence="1">
    <location>
        <begin position="260"/>
        <end position="278"/>
    </location>
</feature>
<feature type="compositionally biased region" description="Polar residues" evidence="1">
    <location>
        <begin position="285"/>
        <end position="299"/>
    </location>
</feature>
<organism evidence="2 3">
    <name type="scientific">Alternaria panax</name>
    <dbReference type="NCBI Taxonomy" id="48097"/>
    <lineage>
        <taxon>Eukaryota</taxon>
        <taxon>Fungi</taxon>
        <taxon>Dikarya</taxon>
        <taxon>Ascomycota</taxon>
        <taxon>Pezizomycotina</taxon>
        <taxon>Dothideomycetes</taxon>
        <taxon>Pleosporomycetidae</taxon>
        <taxon>Pleosporales</taxon>
        <taxon>Pleosporineae</taxon>
        <taxon>Pleosporaceae</taxon>
        <taxon>Alternaria</taxon>
        <taxon>Alternaria sect. Panax</taxon>
    </lineage>
</organism>
<proteinExistence type="predicted"/>
<dbReference type="EMBL" id="JAANER010000009">
    <property type="protein sequence ID" value="KAG9186144.1"/>
    <property type="molecule type" value="Genomic_DNA"/>
</dbReference>
<keyword evidence="3" id="KW-1185">Reference proteome</keyword>
<sequence>MSFSCPPHILKAYKNGDFTDLVIGCGSSTFDVHSVVVGAGCEFFAKSLNFGDYDPTDDFGIAALEQLKQYESITAAAPAHHHRKGVFGSPHQPYDRCACLALNSKNIEQPALDKKAPHRIKIRKPDNSVEIANPLTIHATMYALADKYQADGLSRVAKAKFQESLDCHVDSEDFIAAVQLTYGNTPESNRGLRDVIVQAFLSYFKVDITELPALESKLDTIDELSFLLLKSWPRRTEPTSPPKPMSSAFVAPTAPNAGISTASSTSSTVASTTSNTSSPFGIVGTPSSRGNTSAITPATGSLFGSLPPRTSGGFGSFHSSLNNHGNAQMSQPSLFGTR</sequence>
<accession>A0AAD4F968</accession>
<feature type="compositionally biased region" description="Polar residues" evidence="1">
    <location>
        <begin position="317"/>
        <end position="338"/>
    </location>
</feature>
<dbReference type="AlphaFoldDB" id="A0AAD4F968"/>
<gene>
    <name evidence="2" type="ORF">G6011_02700</name>
</gene>
<evidence type="ECO:0000313" key="2">
    <source>
        <dbReference type="EMBL" id="KAG9186144.1"/>
    </source>
</evidence>
<feature type="region of interest" description="Disordered" evidence="1">
    <location>
        <begin position="260"/>
        <end position="338"/>
    </location>
</feature>
<reference evidence="2" key="1">
    <citation type="submission" date="2021-07" db="EMBL/GenBank/DDBJ databases">
        <title>Genome Resource of American Ginseng Black Spot Pathogen Alternaria panax.</title>
        <authorList>
            <person name="Qiu C."/>
            <person name="Wang W."/>
            <person name="Liu Z."/>
        </authorList>
    </citation>
    <scope>NUCLEOTIDE SEQUENCE</scope>
    <source>
        <strain evidence="2">BNCC115425</strain>
    </source>
</reference>
<protein>
    <recommendedName>
        <fullName evidence="4">BTB domain-containing protein</fullName>
    </recommendedName>
</protein>
<evidence type="ECO:0008006" key="4">
    <source>
        <dbReference type="Google" id="ProtNLM"/>
    </source>
</evidence>
<evidence type="ECO:0000313" key="3">
    <source>
        <dbReference type="Proteomes" id="UP001199106"/>
    </source>
</evidence>
<dbReference type="PANTHER" id="PTHR47843:SF5">
    <property type="entry name" value="BTB_POZ DOMAIN PROTEIN"/>
    <property type="match status" value="1"/>
</dbReference>
<evidence type="ECO:0000256" key="1">
    <source>
        <dbReference type="SAM" id="MobiDB-lite"/>
    </source>
</evidence>
<dbReference type="Proteomes" id="UP001199106">
    <property type="component" value="Unassembled WGS sequence"/>
</dbReference>
<name>A0AAD4F968_9PLEO</name>
<comment type="caution">
    <text evidence="2">The sequence shown here is derived from an EMBL/GenBank/DDBJ whole genome shotgun (WGS) entry which is preliminary data.</text>
</comment>
<dbReference type="PANTHER" id="PTHR47843">
    <property type="entry name" value="BTB DOMAIN-CONTAINING PROTEIN-RELATED"/>
    <property type="match status" value="1"/>
</dbReference>